<sequence>MTAPAPAREPATPLSRGDRIGTLCFLVLVAAIAAGLIVATFSFPDTPLATDVGPARFPDLFATVLIALCAIQFYMTLKAPAAEPVRAAPRAERPNYLRVALGILATIVCIYAMSYVGFAIAAAIYLFVLMRLMGRRQLVWNAIFAILLTAAIYLVFSYGLNVPLPEMIWLDY</sequence>
<accession>A0ABV2IEZ6</accession>
<keyword evidence="1" id="KW-0812">Transmembrane</keyword>
<keyword evidence="4" id="KW-1185">Reference proteome</keyword>
<dbReference type="RefSeq" id="WP_354434695.1">
    <property type="nucleotide sequence ID" value="NZ_JBEPLY010000009.1"/>
</dbReference>
<feature type="transmembrane region" description="Helical" evidence="1">
    <location>
        <begin position="97"/>
        <end position="126"/>
    </location>
</feature>
<keyword evidence="1" id="KW-0472">Membrane</keyword>
<dbReference type="Proteomes" id="UP001549164">
    <property type="component" value="Unassembled WGS sequence"/>
</dbReference>
<evidence type="ECO:0000256" key="1">
    <source>
        <dbReference type="SAM" id="Phobius"/>
    </source>
</evidence>
<organism evidence="3 4">
    <name type="scientific">Martelella mangrovi</name>
    <dbReference type="NCBI Taxonomy" id="1397477"/>
    <lineage>
        <taxon>Bacteria</taxon>
        <taxon>Pseudomonadati</taxon>
        <taxon>Pseudomonadota</taxon>
        <taxon>Alphaproteobacteria</taxon>
        <taxon>Hyphomicrobiales</taxon>
        <taxon>Aurantimonadaceae</taxon>
        <taxon>Martelella</taxon>
    </lineage>
</organism>
<dbReference type="Pfam" id="PF07331">
    <property type="entry name" value="TctB"/>
    <property type="match status" value="1"/>
</dbReference>
<gene>
    <name evidence="3" type="ORF">ABID12_002768</name>
</gene>
<evidence type="ECO:0000313" key="3">
    <source>
        <dbReference type="EMBL" id="MET3600817.1"/>
    </source>
</evidence>
<feature type="transmembrane region" description="Helical" evidence="1">
    <location>
        <begin position="20"/>
        <end position="39"/>
    </location>
</feature>
<feature type="transmembrane region" description="Helical" evidence="1">
    <location>
        <begin position="138"/>
        <end position="160"/>
    </location>
</feature>
<comment type="caution">
    <text evidence="3">The sequence shown here is derived from an EMBL/GenBank/DDBJ whole genome shotgun (WGS) entry which is preliminary data.</text>
</comment>
<evidence type="ECO:0000259" key="2">
    <source>
        <dbReference type="Pfam" id="PF07331"/>
    </source>
</evidence>
<feature type="domain" description="DUF1468" evidence="2">
    <location>
        <begin position="23"/>
        <end position="165"/>
    </location>
</feature>
<proteinExistence type="predicted"/>
<keyword evidence="1" id="KW-1133">Transmembrane helix</keyword>
<protein>
    <submittedName>
        <fullName evidence="3">Small-conductance mechanosensitive channel</fullName>
    </submittedName>
</protein>
<dbReference type="InterPro" id="IPR009936">
    <property type="entry name" value="DUF1468"/>
</dbReference>
<evidence type="ECO:0000313" key="4">
    <source>
        <dbReference type="Proteomes" id="UP001549164"/>
    </source>
</evidence>
<reference evidence="3 4" key="1">
    <citation type="submission" date="2024-06" db="EMBL/GenBank/DDBJ databases">
        <title>Genomic Encyclopedia of Type Strains, Phase IV (KMG-IV): sequencing the most valuable type-strain genomes for metagenomic binning, comparative biology and taxonomic classification.</title>
        <authorList>
            <person name="Goeker M."/>
        </authorList>
    </citation>
    <scope>NUCLEOTIDE SEQUENCE [LARGE SCALE GENOMIC DNA]</scope>
    <source>
        <strain evidence="3 4">DSM 28102</strain>
    </source>
</reference>
<dbReference type="EMBL" id="JBEPLY010000009">
    <property type="protein sequence ID" value="MET3600817.1"/>
    <property type="molecule type" value="Genomic_DNA"/>
</dbReference>
<name>A0ABV2IEZ6_9HYPH</name>